<dbReference type="Gene3D" id="3.90.420.10">
    <property type="entry name" value="Oxidoreductase, molybdopterin-binding domain"/>
    <property type="match status" value="1"/>
</dbReference>
<keyword evidence="1" id="KW-1133">Transmembrane helix</keyword>
<accession>A0ABY2IZM8</accession>
<gene>
    <name evidence="3" type="ORF">E3T28_12770</name>
</gene>
<proteinExistence type="predicted"/>
<dbReference type="Proteomes" id="UP000297853">
    <property type="component" value="Unassembled WGS sequence"/>
</dbReference>
<organism evidence="3 4">
    <name type="scientific">Cryobacterium sinapicolor</name>
    <dbReference type="NCBI Taxonomy" id="1259236"/>
    <lineage>
        <taxon>Bacteria</taxon>
        <taxon>Bacillati</taxon>
        <taxon>Actinomycetota</taxon>
        <taxon>Actinomycetes</taxon>
        <taxon>Micrococcales</taxon>
        <taxon>Microbacteriaceae</taxon>
        <taxon>Cryobacterium</taxon>
    </lineage>
</organism>
<feature type="transmembrane region" description="Helical" evidence="1">
    <location>
        <begin position="298"/>
        <end position="315"/>
    </location>
</feature>
<dbReference type="EMBL" id="SOGQ01000067">
    <property type="protein sequence ID" value="TFC96327.1"/>
    <property type="molecule type" value="Genomic_DNA"/>
</dbReference>
<protein>
    <submittedName>
        <fullName evidence="3">DUF3995 domain-containing protein</fullName>
    </submittedName>
</protein>
<sequence>MLSVLLEMRPRRASGLPPGQRLLRGFPRFADNPLRSPPLTGSLQLDIDGEGLAAPLVLKATDLAALPQCSQTNDFHCVTTWTTQGLHWQGVSMRDVWNDIISPLLAEGAAPTFITVDGLDGHSAVFLLEDLLGPDVLIATSLNGQPLDRRHGAPLRLVSPGQYGYKSVKHLERLALHNQEPRSILGSKEHLRARVAFEERHKWIPAWILRRVYRALIPITAVLAERSLLLADSPPAIRRDAAQGIRFQRPAAAVAAVLVANIASVHAYWALGGRWPGTDEMSLARRVVGDTTAMPHPAAIALVPVPLAGVAALLLDFAGRSRLSRPAPRKRAGLRLFVILTALRALAGATGSTIAVLRGTKVPYFRLDLLIFSPLCALLAGLTAFVVAGEGGTRRVEKKR</sequence>
<feature type="domain" description="Oxidoreductase molybdopterin-binding" evidence="2">
    <location>
        <begin position="44"/>
        <end position="183"/>
    </location>
</feature>
<evidence type="ECO:0000313" key="3">
    <source>
        <dbReference type="EMBL" id="TFC96327.1"/>
    </source>
</evidence>
<dbReference type="Pfam" id="PF00174">
    <property type="entry name" value="Oxidored_molyb"/>
    <property type="match status" value="1"/>
</dbReference>
<evidence type="ECO:0000313" key="4">
    <source>
        <dbReference type="Proteomes" id="UP000297853"/>
    </source>
</evidence>
<dbReference type="SUPFAM" id="SSF56524">
    <property type="entry name" value="Oxidoreductase molybdopterin-binding domain"/>
    <property type="match status" value="1"/>
</dbReference>
<comment type="caution">
    <text evidence="3">The sequence shown here is derived from an EMBL/GenBank/DDBJ whole genome shotgun (WGS) entry which is preliminary data.</text>
</comment>
<reference evidence="3 4" key="1">
    <citation type="submission" date="2019-03" db="EMBL/GenBank/DDBJ databases">
        <title>Genomics of glacier-inhabiting Cryobacterium strains.</title>
        <authorList>
            <person name="Liu Q."/>
            <person name="Xin Y.-H."/>
        </authorList>
    </citation>
    <scope>NUCLEOTIDE SEQUENCE [LARGE SCALE GENOMIC DNA]</scope>
    <source>
        <strain evidence="3 4">TMT1-23-1</strain>
    </source>
</reference>
<dbReference type="InterPro" id="IPR000572">
    <property type="entry name" value="OxRdtase_Mopterin-bd_dom"/>
</dbReference>
<evidence type="ECO:0000256" key="1">
    <source>
        <dbReference type="SAM" id="Phobius"/>
    </source>
</evidence>
<dbReference type="InterPro" id="IPR036374">
    <property type="entry name" value="OxRdtase_Mopterin-bd_sf"/>
</dbReference>
<keyword evidence="1" id="KW-0472">Membrane</keyword>
<feature type="transmembrane region" description="Helical" evidence="1">
    <location>
        <begin position="369"/>
        <end position="389"/>
    </location>
</feature>
<dbReference type="InterPro" id="IPR025058">
    <property type="entry name" value="DUF3995"/>
</dbReference>
<keyword evidence="1" id="KW-0812">Transmembrane</keyword>
<keyword evidence="4" id="KW-1185">Reference proteome</keyword>
<dbReference type="PANTHER" id="PTHR43032">
    <property type="entry name" value="PROTEIN-METHIONINE-SULFOXIDE REDUCTASE"/>
    <property type="match status" value="1"/>
</dbReference>
<name>A0ABY2IZM8_9MICO</name>
<dbReference type="Pfam" id="PF13160">
    <property type="entry name" value="DUF3995"/>
    <property type="match status" value="1"/>
</dbReference>
<feature type="transmembrane region" description="Helical" evidence="1">
    <location>
        <begin position="251"/>
        <end position="271"/>
    </location>
</feature>
<feature type="transmembrane region" description="Helical" evidence="1">
    <location>
        <begin position="336"/>
        <end position="357"/>
    </location>
</feature>
<evidence type="ECO:0000259" key="2">
    <source>
        <dbReference type="Pfam" id="PF00174"/>
    </source>
</evidence>